<proteinExistence type="predicted"/>
<evidence type="ECO:0000313" key="3">
    <source>
        <dbReference type="Proteomes" id="UP000823941"/>
    </source>
</evidence>
<sequence>MSGATAAAARAARRGGGVPRPRHHIRPHTSTQRPSIVHAFYYHTKDFYEKGISTYQDVREILKTGVEIMM</sequence>
<reference evidence="2 3" key="1">
    <citation type="submission" date="2021-06" db="EMBL/GenBank/DDBJ databases">
        <title>A haploid diamondback moth (Plutella xylostella L.) genome assembly resolves 31 chromosomes and identifies a diamide resistance mutation.</title>
        <authorList>
            <person name="Ward C.M."/>
            <person name="Perry K.D."/>
            <person name="Baker G."/>
            <person name="Powis K."/>
            <person name="Heckel D.G."/>
            <person name="Baxter S.W."/>
        </authorList>
    </citation>
    <scope>NUCLEOTIDE SEQUENCE [LARGE SCALE GENOMIC DNA]</scope>
    <source>
        <strain evidence="2 3">LV</strain>
        <tissue evidence="2">Single pupa</tissue>
    </source>
</reference>
<dbReference type="EMBL" id="JAHIBW010000004">
    <property type="protein sequence ID" value="KAG7311487.1"/>
    <property type="molecule type" value="Genomic_DNA"/>
</dbReference>
<name>A0ABQ7R2F4_PLUXY</name>
<comment type="caution">
    <text evidence="2">The sequence shown here is derived from an EMBL/GenBank/DDBJ whole genome shotgun (WGS) entry which is preliminary data.</text>
</comment>
<evidence type="ECO:0000313" key="2">
    <source>
        <dbReference type="EMBL" id="KAG7311487.1"/>
    </source>
</evidence>
<protein>
    <submittedName>
        <fullName evidence="2">Uncharacterized protein</fullName>
    </submittedName>
</protein>
<feature type="region of interest" description="Disordered" evidence="1">
    <location>
        <begin position="1"/>
        <end position="32"/>
    </location>
</feature>
<organism evidence="2 3">
    <name type="scientific">Plutella xylostella</name>
    <name type="common">Diamondback moth</name>
    <name type="synonym">Plutella maculipennis</name>
    <dbReference type="NCBI Taxonomy" id="51655"/>
    <lineage>
        <taxon>Eukaryota</taxon>
        <taxon>Metazoa</taxon>
        <taxon>Ecdysozoa</taxon>
        <taxon>Arthropoda</taxon>
        <taxon>Hexapoda</taxon>
        <taxon>Insecta</taxon>
        <taxon>Pterygota</taxon>
        <taxon>Neoptera</taxon>
        <taxon>Endopterygota</taxon>
        <taxon>Lepidoptera</taxon>
        <taxon>Glossata</taxon>
        <taxon>Ditrysia</taxon>
        <taxon>Yponomeutoidea</taxon>
        <taxon>Plutellidae</taxon>
        <taxon>Plutella</taxon>
    </lineage>
</organism>
<gene>
    <name evidence="2" type="ORF">JYU34_002529</name>
</gene>
<evidence type="ECO:0000256" key="1">
    <source>
        <dbReference type="SAM" id="MobiDB-lite"/>
    </source>
</evidence>
<accession>A0ABQ7R2F4</accession>
<feature type="compositionally biased region" description="Low complexity" evidence="1">
    <location>
        <begin position="1"/>
        <end position="10"/>
    </location>
</feature>
<dbReference type="Proteomes" id="UP000823941">
    <property type="component" value="Chromosome 4"/>
</dbReference>
<keyword evidence="3" id="KW-1185">Reference proteome</keyword>